<reference evidence="2 3" key="1">
    <citation type="journal article" date="2016" name="Mol. Biol. Evol.">
        <title>Comparative Genomics of Early-Diverging Mushroom-Forming Fungi Provides Insights into the Origins of Lignocellulose Decay Capabilities.</title>
        <authorList>
            <person name="Nagy L.G."/>
            <person name="Riley R."/>
            <person name="Tritt A."/>
            <person name="Adam C."/>
            <person name="Daum C."/>
            <person name="Floudas D."/>
            <person name="Sun H."/>
            <person name="Yadav J.S."/>
            <person name="Pangilinan J."/>
            <person name="Larsson K.H."/>
            <person name="Matsuura K."/>
            <person name="Barry K."/>
            <person name="Labutti K."/>
            <person name="Kuo R."/>
            <person name="Ohm R.A."/>
            <person name="Bhattacharya S.S."/>
            <person name="Shirouzu T."/>
            <person name="Yoshinaga Y."/>
            <person name="Martin F.M."/>
            <person name="Grigoriev I.V."/>
            <person name="Hibbett D.S."/>
        </authorList>
    </citation>
    <scope>NUCLEOTIDE SEQUENCE [LARGE SCALE GENOMIC DNA]</scope>
    <source>
        <strain evidence="2 3">TUFC12733</strain>
    </source>
</reference>
<proteinExistence type="predicted"/>
<dbReference type="AlphaFoldDB" id="A0A167IDX4"/>
<name>A0A167IDX4_CALVF</name>
<feature type="region of interest" description="Disordered" evidence="1">
    <location>
        <begin position="33"/>
        <end position="55"/>
    </location>
</feature>
<accession>A0A167IDX4</accession>
<keyword evidence="3" id="KW-1185">Reference proteome</keyword>
<evidence type="ECO:0000256" key="1">
    <source>
        <dbReference type="SAM" id="MobiDB-lite"/>
    </source>
</evidence>
<dbReference type="EMBL" id="KV417309">
    <property type="protein sequence ID" value="KZO92552.1"/>
    <property type="molecule type" value="Genomic_DNA"/>
</dbReference>
<evidence type="ECO:0000313" key="2">
    <source>
        <dbReference type="EMBL" id="KZO92552.1"/>
    </source>
</evidence>
<dbReference type="Proteomes" id="UP000076738">
    <property type="component" value="Unassembled WGS sequence"/>
</dbReference>
<sequence length="55" mass="5960">MYRHTNGSCALFAWRPHPAEQTPHRCAECLSARARGEDPGPKGLTRLAGSGSPQK</sequence>
<gene>
    <name evidence="2" type="ORF">CALVIDRAFT_540825</name>
</gene>
<organism evidence="2 3">
    <name type="scientific">Calocera viscosa (strain TUFC12733)</name>
    <dbReference type="NCBI Taxonomy" id="1330018"/>
    <lineage>
        <taxon>Eukaryota</taxon>
        <taxon>Fungi</taxon>
        <taxon>Dikarya</taxon>
        <taxon>Basidiomycota</taxon>
        <taxon>Agaricomycotina</taxon>
        <taxon>Dacrymycetes</taxon>
        <taxon>Dacrymycetales</taxon>
        <taxon>Dacrymycetaceae</taxon>
        <taxon>Calocera</taxon>
    </lineage>
</organism>
<evidence type="ECO:0000313" key="3">
    <source>
        <dbReference type="Proteomes" id="UP000076738"/>
    </source>
</evidence>
<protein>
    <submittedName>
        <fullName evidence="2">Uncharacterized protein</fullName>
    </submittedName>
</protein>